<evidence type="ECO:0000256" key="1">
    <source>
        <dbReference type="ARBA" id="ARBA00023002"/>
    </source>
</evidence>
<dbReference type="AlphaFoldDB" id="A0A1H6E834"/>
<organism evidence="4 5">
    <name type="scientific">Thermomonospora echinospora</name>
    <dbReference type="NCBI Taxonomy" id="1992"/>
    <lineage>
        <taxon>Bacteria</taxon>
        <taxon>Bacillati</taxon>
        <taxon>Actinomycetota</taxon>
        <taxon>Actinomycetes</taxon>
        <taxon>Streptosporangiales</taxon>
        <taxon>Thermomonosporaceae</taxon>
        <taxon>Thermomonospora</taxon>
    </lineage>
</organism>
<dbReference type="PANTHER" id="PTHR43818:SF11">
    <property type="entry name" value="BCDNA.GH03377"/>
    <property type="match status" value="1"/>
</dbReference>
<evidence type="ECO:0000313" key="5">
    <source>
        <dbReference type="Proteomes" id="UP000236723"/>
    </source>
</evidence>
<evidence type="ECO:0000313" key="4">
    <source>
        <dbReference type="EMBL" id="SEG93882.1"/>
    </source>
</evidence>
<dbReference type="GO" id="GO:0016491">
    <property type="term" value="F:oxidoreductase activity"/>
    <property type="evidence" value="ECO:0007669"/>
    <property type="project" value="UniProtKB-KW"/>
</dbReference>
<gene>
    <name evidence="4" type="ORF">SAMN04489712_14119</name>
</gene>
<dbReference type="GO" id="GO:0000166">
    <property type="term" value="F:nucleotide binding"/>
    <property type="evidence" value="ECO:0007669"/>
    <property type="project" value="InterPro"/>
</dbReference>
<dbReference type="SUPFAM" id="SSF51735">
    <property type="entry name" value="NAD(P)-binding Rossmann-fold domains"/>
    <property type="match status" value="1"/>
</dbReference>
<evidence type="ECO:0000259" key="3">
    <source>
        <dbReference type="Pfam" id="PF22725"/>
    </source>
</evidence>
<dbReference type="InterPro" id="IPR055170">
    <property type="entry name" value="GFO_IDH_MocA-like_dom"/>
</dbReference>
<dbReference type="Proteomes" id="UP000236723">
    <property type="component" value="Unassembled WGS sequence"/>
</dbReference>
<proteinExistence type="predicted"/>
<evidence type="ECO:0000259" key="2">
    <source>
        <dbReference type="Pfam" id="PF01408"/>
    </source>
</evidence>
<dbReference type="InterPro" id="IPR000683">
    <property type="entry name" value="Gfo/Idh/MocA-like_OxRdtase_N"/>
</dbReference>
<protein>
    <submittedName>
        <fullName evidence="4">Predicted dehydrogenase</fullName>
    </submittedName>
</protein>
<keyword evidence="5" id="KW-1185">Reference proteome</keyword>
<accession>A0A1H6E834</accession>
<feature type="domain" description="Gfo/Idh/MocA-like oxidoreductase N-terminal" evidence="2">
    <location>
        <begin position="11"/>
        <end position="107"/>
    </location>
</feature>
<dbReference type="Pfam" id="PF01408">
    <property type="entry name" value="GFO_IDH_MocA"/>
    <property type="match status" value="1"/>
</dbReference>
<name>A0A1H6E834_9ACTN</name>
<dbReference type="Gene3D" id="3.40.50.720">
    <property type="entry name" value="NAD(P)-binding Rossmann-like Domain"/>
    <property type="match status" value="1"/>
</dbReference>
<sequence length="345" mass="37009">MVAHEYACTLARSRLIELAACTDIDSRRADSFAEHHHIPTVAPLDDLLIEHAIDLLVILTPPDSHVQVARTAIEAGVHVHLEKPLALDVTEAERLLTFAAQQQVKVGAAPDTFLAPPTQTAAAAIGTGAIGEPLFASAALLSGGPERWHPAPQPFYAPRMGPLLDMGPYYLTQLTHLLGPITQVEGATATTRPHRTIATGPQAGHHFTAQAFTHVEALLKTASGIPVTFTASFDATATARPHLEINGTEGTLILPDPNFHHGPVQLRRSDSPDWHTLAPQTAVPETIGRGMGVLDTAQALRTDRPTRGTGEQALHVLHVLDLIYRTASNDERHTSITLRNGKSPD</sequence>
<dbReference type="Pfam" id="PF22725">
    <property type="entry name" value="GFO_IDH_MocA_C3"/>
    <property type="match status" value="1"/>
</dbReference>
<dbReference type="Gene3D" id="3.30.360.10">
    <property type="entry name" value="Dihydrodipicolinate Reductase, domain 2"/>
    <property type="match status" value="1"/>
</dbReference>
<feature type="domain" description="GFO/IDH/MocA-like oxidoreductase" evidence="3">
    <location>
        <begin position="119"/>
        <end position="252"/>
    </location>
</feature>
<dbReference type="PANTHER" id="PTHR43818">
    <property type="entry name" value="BCDNA.GH03377"/>
    <property type="match status" value="1"/>
</dbReference>
<dbReference type="SUPFAM" id="SSF55347">
    <property type="entry name" value="Glyceraldehyde-3-phosphate dehydrogenase-like, C-terminal domain"/>
    <property type="match status" value="1"/>
</dbReference>
<dbReference type="InterPro" id="IPR050463">
    <property type="entry name" value="Gfo/Idh/MocA_oxidrdct_glycsds"/>
</dbReference>
<reference evidence="5" key="1">
    <citation type="submission" date="2016-10" db="EMBL/GenBank/DDBJ databases">
        <authorList>
            <person name="Varghese N."/>
            <person name="Submissions S."/>
        </authorList>
    </citation>
    <scope>NUCLEOTIDE SEQUENCE [LARGE SCALE GENOMIC DNA]</scope>
    <source>
        <strain evidence="5">DSM 43163</strain>
    </source>
</reference>
<dbReference type="InterPro" id="IPR036291">
    <property type="entry name" value="NAD(P)-bd_dom_sf"/>
</dbReference>
<keyword evidence="1" id="KW-0560">Oxidoreductase</keyword>
<dbReference type="EMBL" id="FNVO01000041">
    <property type="protein sequence ID" value="SEG93882.1"/>
    <property type="molecule type" value="Genomic_DNA"/>
</dbReference>